<evidence type="ECO:0000256" key="2">
    <source>
        <dbReference type="SAM" id="MobiDB-lite"/>
    </source>
</evidence>
<organism evidence="4 5">
    <name type="scientific">Ancylostoma duodenale</name>
    <dbReference type="NCBI Taxonomy" id="51022"/>
    <lineage>
        <taxon>Eukaryota</taxon>
        <taxon>Metazoa</taxon>
        <taxon>Ecdysozoa</taxon>
        <taxon>Nematoda</taxon>
        <taxon>Chromadorea</taxon>
        <taxon>Rhabditida</taxon>
        <taxon>Rhabditina</taxon>
        <taxon>Rhabditomorpha</taxon>
        <taxon>Strongyloidea</taxon>
        <taxon>Ancylostomatidae</taxon>
        <taxon>Ancylostomatinae</taxon>
        <taxon>Ancylostoma</taxon>
    </lineage>
</organism>
<dbReference type="PANTHER" id="PTHR22929:SF0">
    <property type="entry name" value="TRANSCRIPTION FACTOR TFIIIB COMPONENT B'' HOMOLOG"/>
    <property type="match status" value="1"/>
</dbReference>
<dbReference type="InterPro" id="IPR009057">
    <property type="entry name" value="Homeodomain-like_sf"/>
</dbReference>
<keyword evidence="4" id="KW-0238">DNA-binding</keyword>
<feature type="region of interest" description="Disordered" evidence="2">
    <location>
        <begin position="149"/>
        <end position="176"/>
    </location>
</feature>
<keyword evidence="5" id="KW-1185">Reference proteome</keyword>
<proteinExistence type="predicted"/>
<evidence type="ECO:0000256" key="1">
    <source>
        <dbReference type="ARBA" id="ARBA00004123"/>
    </source>
</evidence>
<dbReference type="OrthoDB" id="272624at2759"/>
<dbReference type="AlphaFoldDB" id="A0A0C2GDU4"/>
<dbReference type="InterPro" id="IPR039467">
    <property type="entry name" value="TFIIIB_B''_Myb"/>
</dbReference>
<reference evidence="4 5" key="1">
    <citation type="submission" date="2013-12" db="EMBL/GenBank/DDBJ databases">
        <title>Draft genome of the parsitic nematode Ancylostoma duodenale.</title>
        <authorList>
            <person name="Mitreva M."/>
        </authorList>
    </citation>
    <scope>NUCLEOTIDE SEQUENCE [LARGE SCALE GENOMIC DNA]</scope>
    <source>
        <strain evidence="4 5">Zhejiang</strain>
    </source>
</reference>
<evidence type="ECO:0000259" key="3">
    <source>
        <dbReference type="SMART" id="SM00717"/>
    </source>
</evidence>
<gene>
    <name evidence="4" type="ORF">ANCDUO_10453</name>
</gene>
<dbReference type="EMBL" id="KN732102">
    <property type="protein sequence ID" value="KIH59320.1"/>
    <property type="molecule type" value="Genomic_DNA"/>
</dbReference>
<evidence type="ECO:0000313" key="4">
    <source>
        <dbReference type="EMBL" id="KIH59320.1"/>
    </source>
</evidence>
<dbReference type="PANTHER" id="PTHR22929">
    <property type="entry name" value="RNA POLYMERASE III TRANSCRIPTION INITIATION FACTOR B"/>
    <property type="match status" value="1"/>
</dbReference>
<dbReference type="Gene3D" id="1.10.10.60">
    <property type="entry name" value="Homeodomain-like"/>
    <property type="match status" value="1"/>
</dbReference>
<dbReference type="GO" id="GO:0003677">
    <property type="term" value="F:DNA binding"/>
    <property type="evidence" value="ECO:0007669"/>
    <property type="project" value="UniProtKB-KW"/>
</dbReference>
<comment type="subcellular location">
    <subcellularLocation>
        <location evidence="1">Nucleus</location>
    </subcellularLocation>
</comment>
<dbReference type="GO" id="GO:0000126">
    <property type="term" value="C:transcription factor TFIIIB complex"/>
    <property type="evidence" value="ECO:0007669"/>
    <property type="project" value="TreeGrafter"/>
</dbReference>
<dbReference type="SUPFAM" id="SSF46689">
    <property type="entry name" value="Homeodomain-like"/>
    <property type="match status" value="1"/>
</dbReference>
<evidence type="ECO:0000313" key="5">
    <source>
        <dbReference type="Proteomes" id="UP000054047"/>
    </source>
</evidence>
<dbReference type="GO" id="GO:0005634">
    <property type="term" value="C:nucleus"/>
    <property type="evidence" value="ECO:0007669"/>
    <property type="project" value="UniProtKB-SubCell"/>
</dbReference>
<feature type="region of interest" description="Disordered" evidence="2">
    <location>
        <begin position="1"/>
        <end position="118"/>
    </location>
</feature>
<dbReference type="Proteomes" id="UP000054047">
    <property type="component" value="Unassembled WGS sequence"/>
</dbReference>
<accession>A0A0C2GDU4</accession>
<dbReference type="GO" id="GO:0001156">
    <property type="term" value="F:TFIIIC-class transcription factor complex binding"/>
    <property type="evidence" value="ECO:0007669"/>
    <property type="project" value="TreeGrafter"/>
</dbReference>
<dbReference type="SMART" id="SM00717">
    <property type="entry name" value="SANT"/>
    <property type="match status" value="1"/>
</dbReference>
<feature type="compositionally biased region" description="Polar residues" evidence="2">
    <location>
        <begin position="32"/>
        <end position="48"/>
    </location>
</feature>
<dbReference type="Pfam" id="PF15963">
    <property type="entry name" value="Myb_DNA-bind_7"/>
    <property type="match status" value="1"/>
</dbReference>
<sequence length="294" mass="32763">MLARRSRLQVKPNISQGSKSGAKPPVEKVVEPTNSPSSNTAPAEQSSIADLAASLDNPTAAEHASEEAGEPGHSSGKAIPIAEPAEPPAVPPEEPEIGFIDPLAPERRVAQPRRKFTGDEELDPKKMRMMDMIYWNPKKEKGMSRKYTDTESVVGEKPAQSSEKQASVGGSAKSAAPQVKIGADGRLVIDEDSLVVAKETTNESIWETVEEDRMTRKVTSLSFRNRMWRKGTAWTEKETELFYEILRCTGPDFGLMHEFFPSRARNELKSKFNKEERTNWEKLKEVVEVKRKRG</sequence>
<dbReference type="InterPro" id="IPR001005">
    <property type="entry name" value="SANT/Myb"/>
</dbReference>
<name>A0A0C2GDU4_9BILA</name>
<feature type="domain" description="Myb-like" evidence="3">
    <location>
        <begin position="230"/>
        <end position="278"/>
    </location>
</feature>
<protein>
    <submittedName>
        <fullName evidence="4">Myb-like DNA-binding domain protein</fullName>
    </submittedName>
</protein>
<dbReference type="GO" id="GO:0070898">
    <property type="term" value="P:RNA polymerase III preinitiation complex assembly"/>
    <property type="evidence" value="ECO:0007669"/>
    <property type="project" value="TreeGrafter"/>
</dbReference>